<feature type="signal peptide" evidence="1">
    <location>
        <begin position="1"/>
        <end position="22"/>
    </location>
</feature>
<evidence type="ECO:0000256" key="1">
    <source>
        <dbReference type="SAM" id="SignalP"/>
    </source>
</evidence>
<feature type="chain" id="PRO_5039009819" description="Glycoside-hydrolase family GH114 TIM-barrel domain-containing protein" evidence="1">
    <location>
        <begin position="23"/>
        <end position="282"/>
    </location>
</feature>
<dbReference type="InterPro" id="IPR004352">
    <property type="entry name" value="GH114_TIM-barrel"/>
</dbReference>
<proteinExistence type="predicted"/>
<dbReference type="Gene3D" id="3.20.20.70">
    <property type="entry name" value="Aldolase class I"/>
    <property type="match status" value="1"/>
</dbReference>
<dbReference type="InterPro" id="IPR013785">
    <property type="entry name" value="Aldolase_TIM"/>
</dbReference>
<dbReference type="AlphaFoldDB" id="A0A0D0IJL3"/>
<evidence type="ECO:0000313" key="4">
    <source>
        <dbReference type="Proteomes" id="UP000032120"/>
    </source>
</evidence>
<dbReference type="PANTHER" id="PTHR35273:SF2">
    <property type="entry name" value="ALPHA-GALACTOSIDASE"/>
    <property type="match status" value="1"/>
</dbReference>
<feature type="domain" description="Glycoside-hydrolase family GH114 TIM-barrel" evidence="2">
    <location>
        <begin position="50"/>
        <end position="268"/>
    </location>
</feature>
<dbReference type="SUPFAM" id="SSF51445">
    <property type="entry name" value="(Trans)glycosidases"/>
    <property type="match status" value="1"/>
</dbReference>
<reference evidence="3 4" key="1">
    <citation type="submission" date="2015-01" db="EMBL/GenBank/DDBJ databases">
        <title>Draft genome sequence of Leucobacter komagatae strain VKM ST2845.</title>
        <authorList>
            <person name="Karlyshev A.V."/>
            <person name="Kudryashova E.B."/>
        </authorList>
    </citation>
    <scope>NUCLEOTIDE SEQUENCE [LARGE SCALE GENOMIC DNA]</scope>
    <source>
        <strain evidence="3 4">VKM ST2845</strain>
    </source>
</reference>
<dbReference type="Pfam" id="PF03537">
    <property type="entry name" value="Glyco_hydro_114"/>
    <property type="match status" value="1"/>
</dbReference>
<gene>
    <name evidence="3" type="ORF">SD72_16635</name>
</gene>
<dbReference type="Proteomes" id="UP000032120">
    <property type="component" value="Unassembled WGS sequence"/>
</dbReference>
<dbReference type="InterPro" id="IPR017853">
    <property type="entry name" value="GH"/>
</dbReference>
<sequence length="282" mass="30126">MLWRTAPLLLAVALTATGCASGIPGADATRDPLPNPPAALELPPVQATPDYQLGEAYEPVAGVGVVARDRTAQPASGIYSICYINGFQTQPGELDRWPDETLLRDEAGNLRFDPDWPDEVLLDTSTARARDQIHAIVADWINECARDGFAAVEFDNLDSYTRSDGALTFDDNLALAEELVRSAHLAGLAAGQKNAAEDAAALRETAGFDFAVTEECSVFHECGSYAAVYGEHVIDIEYVDALPVPFAEMCAADDAPASMVLRDRDLSAPGSPSYAFETCAAR</sequence>
<dbReference type="EMBL" id="JXSQ01000059">
    <property type="protein sequence ID" value="KIP51237.1"/>
    <property type="molecule type" value="Genomic_DNA"/>
</dbReference>
<evidence type="ECO:0000259" key="2">
    <source>
        <dbReference type="Pfam" id="PF03537"/>
    </source>
</evidence>
<dbReference type="PANTHER" id="PTHR35273">
    <property type="entry name" value="ALPHA-1,4 POLYGALACTOSAMINIDASE, PUTATIVE (AFU_ORTHOLOGUE AFUA_3G07890)-RELATED"/>
    <property type="match status" value="1"/>
</dbReference>
<accession>A0A0D0IJL3</accession>
<name>A0A0D0IJL3_9MICO</name>
<keyword evidence="4" id="KW-1185">Reference proteome</keyword>
<comment type="caution">
    <text evidence="3">The sequence shown here is derived from an EMBL/GenBank/DDBJ whole genome shotgun (WGS) entry which is preliminary data.</text>
</comment>
<organism evidence="3 4">
    <name type="scientific">Leucobacter komagatae</name>
    <dbReference type="NCBI Taxonomy" id="55969"/>
    <lineage>
        <taxon>Bacteria</taxon>
        <taxon>Bacillati</taxon>
        <taxon>Actinomycetota</taxon>
        <taxon>Actinomycetes</taxon>
        <taxon>Micrococcales</taxon>
        <taxon>Microbacteriaceae</taxon>
        <taxon>Leucobacter</taxon>
    </lineage>
</organism>
<protein>
    <recommendedName>
        <fullName evidence="2">Glycoside-hydrolase family GH114 TIM-barrel domain-containing protein</fullName>
    </recommendedName>
</protein>
<keyword evidence="1" id="KW-0732">Signal</keyword>
<evidence type="ECO:0000313" key="3">
    <source>
        <dbReference type="EMBL" id="KIP51237.1"/>
    </source>
</evidence>
<dbReference type="PROSITE" id="PS51257">
    <property type="entry name" value="PROKAR_LIPOPROTEIN"/>
    <property type="match status" value="1"/>
</dbReference>